<keyword evidence="1" id="KW-0812">Transmembrane</keyword>
<name>A0A1G7ARF7_9PROT</name>
<protein>
    <submittedName>
        <fullName evidence="2">Uncharacterized protein</fullName>
    </submittedName>
</protein>
<gene>
    <name evidence="2" type="ORF">SAMN05421720_10460</name>
</gene>
<dbReference type="Gene3D" id="3.30.565.10">
    <property type="entry name" value="Histidine kinase-like ATPase, C-terminal domain"/>
    <property type="match status" value="1"/>
</dbReference>
<sequence length="597" mass="61085">MTSSASSHPRPRPRPLLGLVAAVLAGLVLLAVPATLAGWRLLALDARAGAETLEAARADAETLGTVARAVEGARGLGRQIRFAPAGAAGAAARQRAALLLRVLSEDPAWRADLPASFGAALDQARAAADLLTQQRDTQSPWPTLIADRLRALSLFADDPGQDSATPRARALGRLHQTLSLAARSGAPALGFLEREARRQAARAIAAPGLPIGLERPAPPGSGLTVHAVIAAALDIPEARRSALANEARADRLWREADDALARAADIAQTTAVARLSGLSLTADAAWRRLRDALLASLLAVLALAAGGGALVATAYARPLSRLGRRAADLGLGRTRGGPTRDVAWTALENAVAVAGDTSARDQGAIEAALRRDAATLRLALLGAASEAAAGRALAATAPVLARTLADDPETARDVLSALRRLAAGADDTPHAPLDRILTDVLAVLDQQVRHRGLDLTLTCPPNLWIDAPSAVLAAVVCYVVEAAVLRAEDHGAGSSRPVAVSVTVEVEGSDRLRLVIDDDGPPASPAAAGLLPGIDDGGGPADPAARLAQALREEPDAAALLLADGLARAGLGTPLAVTARHSSGPRTILTVRPLTPG</sequence>
<keyword evidence="1" id="KW-1133">Transmembrane helix</keyword>
<dbReference type="InterPro" id="IPR036890">
    <property type="entry name" value="HATPase_C_sf"/>
</dbReference>
<evidence type="ECO:0000256" key="1">
    <source>
        <dbReference type="SAM" id="Phobius"/>
    </source>
</evidence>
<organism evidence="2 3">
    <name type="scientific">Rhodospira trueperi</name>
    <dbReference type="NCBI Taxonomy" id="69960"/>
    <lineage>
        <taxon>Bacteria</taxon>
        <taxon>Pseudomonadati</taxon>
        <taxon>Pseudomonadota</taxon>
        <taxon>Alphaproteobacteria</taxon>
        <taxon>Rhodospirillales</taxon>
        <taxon>Rhodospirillaceae</taxon>
        <taxon>Rhodospira</taxon>
    </lineage>
</organism>
<proteinExistence type="predicted"/>
<dbReference type="STRING" id="69960.SAMN05421720_10460"/>
<evidence type="ECO:0000313" key="3">
    <source>
        <dbReference type="Proteomes" id="UP000199412"/>
    </source>
</evidence>
<accession>A0A1G7ARF7</accession>
<reference evidence="2 3" key="1">
    <citation type="submission" date="2016-10" db="EMBL/GenBank/DDBJ databases">
        <authorList>
            <person name="de Groot N.N."/>
        </authorList>
    </citation>
    <scope>NUCLEOTIDE SEQUENCE [LARGE SCALE GENOMIC DNA]</scope>
    <source>
        <strain evidence="2 3">ATCC 700224</strain>
    </source>
</reference>
<evidence type="ECO:0000313" key="2">
    <source>
        <dbReference type="EMBL" id="SDE17429.1"/>
    </source>
</evidence>
<keyword evidence="1" id="KW-0472">Membrane</keyword>
<dbReference type="EMBL" id="FNAP01000004">
    <property type="protein sequence ID" value="SDE17429.1"/>
    <property type="molecule type" value="Genomic_DNA"/>
</dbReference>
<dbReference type="AlphaFoldDB" id="A0A1G7ARF7"/>
<feature type="transmembrane region" description="Helical" evidence="1">
    <location>
        <begin position="293"/>
        <end position="316"/>
    </location>
</feature>
<dbReference type="Proteomes" id="UP000199412">
    <property type="component" value="Unassembled WGS sequence"/>
</dbReference>
<dbReference type="RefSeq" id="WP_092784250.1">
    <property type="nucleotide sequence ID" value="NZ_FNAP01000004.1"/>
</dbReference>
<keyword evidence="3" id="KW-1185">Reference proteome</keyword>